<dbReference type="AlphaFoldDB" id="A0A0T9MRG7"/>
<keyword evidence="2" id="KW-0732">Signal</keyword>
<evidence type="ECO:0008006" key="5">
    <source>
        <dbReference type="Google" id="ProtNLM"/>
    </source>
</evidence>
<gene>
    <name evidence="3" type="ORF">ERS008530_03658</name>
</gene>
<dbReference type="NCBIfam" id="NF040711">
    <property type="entry name" value="partner_SinI"/>
    <property type="match status" value="1"/>
</dbReference>
<proteinExistence type="predicted"/>
<name>A0A0T9MRG7_YERIN</name>
<protein>
    <recommendedName>
        <fullName evidence="5">Ornithine carbamoyltransferase</fullName>
    </recommendedName>
</protein>
<evidence type="ECO:0000256" key="2">
    <source>
        <dbReference type="SAM" id="SignalP"/>
    </source>
</evidence>
<dbReference type="EMBL" id="CPZJ01000018">
    <property type="protein sequence ID" value="CNG39858.1"/>
    <property type="molecule type" value="Genomic_DNA"/>
</dbReference>
<reference evidence="3 4" key="1">
    <citation type="submission" date="2015-03" db="EMBL/GenBank/DDBJ databases">
        <authorList>
            <person name="Murphy D."/>
        </authorList>
    </citation>
    <scope>NUCLEOTIDE SEQUENCE [LARGE SCALE GENOMIC DNA]</scope>
    <source>
        <strain evidence="3 4">BR165/97</strain>
    </source>
</reference>
<dbReference type="Proteomes" id="UP000038750">
    <property type="component" value="Unassembled WGS sequence"/>
</dbReference>
<evidence type="ECO:0000313" key="4">
    <source>
        <dbReference type="Proteomes" id="UP000038750"/>
    </source>
</evidence>
<feature type="region of interest" description="Disordered" evidence="1">
    <location>
        <begin position="169"/>
        <end position="199"/>
    </location>
</feature>
<accession>A0A0T9MRG7</accession>
<dbReference type="eggNOG" id="ENOG502Z8V8">
    <property type="taxonomic scope" value="Bacteria"/>
</dbReference>
<sequence length="311" mass="31743">MRITKTRTFTLKKVALALMIAAGTITSAYAVVTGSTGTIRGVIPVLKSASGADIHAVDFATNGTNPLMPVTGDTITMTYKYTDTDGDADNSTTTVHWYYVPANGTAPQVEITTGITNALAGDTTDSAGGSSAVVIPDEALGAIIKAVITETSVTGDLNTGYTLTYDNVSKPGAITPGPDGGTDTGGGGETTVPDQPVGPGADLIPAIYATTDTGFTTNLLATENANIKLKVGATYQFKLFGSDGTTDLTSTVNYKWKLTGSSATTHTAAPETLFNPDANFVVPANVAAQAVVVSPDGVQGFGLAVDYNAKQ</sequence>
<evidence type="ECO:0000256" key="1">
    <source>
        <dbReference type="SAM" id="MobiDB-lite"/>
    </source>
</evidence>
<feature type="chain" id="PRO_5006693496" description="Ornithine carbamoyltransferase" evidence="2">
    <location>
        <begin position="31"/>
        <end position="311"/>
    </location>
</feature>
<dbReference type="STRING" id="631.CH53_759"/>
<dbReference type="RefSeq" id="WP_050074228.1">
    <property type="nucleotide sequence ID" value="NZ_CABMNY010000001.1"/>
</dbReference>
<evidence type="ECO:0000313" key="3">
    <source>
        <dbReference type="EMBL" id="CNG39858.1"/>
    </source>
</evidence>
<feature type="signal peptide" evidence="2">
    <location>
        <begin position="1"/>
        <end position="30"/>
    </location>
</feature>
<organism evidence="3 4">
    <name type="scientific">Yersinia intermedia</name>
    <dbReference type="NCBI Taxonomy" id="631"/>
    <lineage>
        <taxon>Bacteria</taxon>
        <taxon>Pseudomonadati</taxon>
        <taxon>Pseudomonadota</taxon>
        <taxon>Gammaproteobacteria</taxon>
        <taxon>Enterobacterales</taxon>
        <taxon>Yersiniaceae</taxon>
        <taxon>Yersinia</taxon>
    </lineage>
</organism>
<feature type="compositionally biased region" description="Gly residues" evidence="1">
    <location>
        <begin position="178"/>
        <end position="189"/>
    </location>
</feature>
<dbReference type="InterPro" id="IPR047745">
    <property type="entry name" value="SinI-like"/>
</dbReference>